<keyword evidence="4" id="KW-1185">Reference proteome</keyword>
<name>A0A3M7ZXP3_9MICO</name>
<evidence type="ECO:0000313" key="3">
    <source>
        <dbReference type="EMBL" id="RNB43743.1"/>
    </source>
</evidence>
<feature type="domain" description="UspA" evidence="2">
    <location>
        <begin position="4"/>
        <end position="117"/>
    </location>
</feature>
<feature type="domain" description="UspA" evidence="2">
    <location>
        <begin position="146"/>
        <end position="279"/>
    </location>
</feature>
<dbReference type="Pfam" id="PF00582">
    <property type="entry name" value="Usp"/>
    <property type="match status" value="2"/>
</dbReference>
<dbReference type="PRINTS" id="PR01438">
    <property type="entry name" value="UNVRSLSTRESS"/>
</dbReference>
<dbReference type="InterPro" id="IPR014729">
    <property type="entry name" value="Rossmann-like_a/b/a_fold"/>
</dbReference>
<dbReference type="Gene3D" id="3.40.50.620">
    <property type="entry name" value="HUPs"/>
    <property type="match status" value="2"/>
</dbReference>
<dbReference type="InterPro" id="IPR006015">
    <property type="entry name" value="Universal_stress_UspA"/>
</dbReference>
<dbReference type="PANTHER" id="PTHR46268">
    <property type="entry name" value="STRESS RESPONSE PROTEIN NHAX"/>
    <property type="match status" value="1"/>
</dbReference>
<dbReference type="Proteomes" id="UP000275048">
    <property type="component" value="Unassembled WGS sequence"/>
</dbReference>
<dbReference type="CDD" id="cd00293">
    <property type="entry name" value="USP-like"/>
    <property type="match status" value="1"/>
</dbReference>
<evidence type="ECO:0000256" key="1">
    <source>
        <dbReference type="ARBA" id="ARBA00008791"/>
    </source>
</evidence>
<evidence type="ECO:0000313" key="4">
    <source>
        <dbReference type="Proteomes" id="UP000275048"/>
    </source>
</evidence>
<proteinExistence type="inferred from homology"/>
<reference evidence="3 4" key="1">
    <citation type="submission" date="2018-10" db="EMBL/GenBank/DDBJ databases">
        <title>Isolation, diversity and antibacterial activity of antinobacteria from the wheat rhizosphere soil.</title>
        <authorList>
            <person name="Sun T."/>
        </authorList>
    </citation>
    <scope>NUCLEOTIDE SEQUENCE [LARGE SCALE GENOMIC DNA]</scope>
    <source>
        <strain evidence="3 4">SJ-23</strain>
    </source>
</reference>
<organism evidence="3 4">
    <name type="scientific">Agromyces tardus</name>
    <dbReference type="NCBI Taxonomy" id="2583849"/>
    <lineage>
        <taxon>Bacteria</taxon>
        <taxon>Bacillati</taxon>
        <taxon>Actinomycetota</taxon>
        <taxon>Actinomycetes</taxon>
        <taxon>Micrococcales</taxon>
        <taxon>Microbacteriaceae</taxon>
        <taxon>Agromyces</taxon>
    </lineage>
</organism>
<protein>
    <submittedName>
        <fullName evidence="3">Universal stress protein</fullName>
    </submittedName>
</protein>
<accession>A0A3M7ZXP3</accession>
<comment type="caution">
    <text evidence="3">The sequence shown here is derived from an EMBL/GenBank/DDBJ whole genome shotgun (WGS) entry which is preliminary data.</text>
</comment>
<dbReference type="InterPro" id="IPR006016">
    <property type="entry name" value="UspA"/>
</dbReference>
<dbReference type="OrthoDB" id="9772177at2"/>
<gene>
    <name evidence="3" type="ORF">EDM22_18280</name>
</gene>
<evidence type="ECO:0000259" key="2">
    <source>
        <dbReference type="Pfam" id="PF00582"/>
    </source>
</evidence>
<sequence length="282" mass="29139">MIPMLKRIVVGWDGTPAAESALRWAAARAGEVPVVVVHVLPGSATSSEYLRAGGELSAERVRLMDAADELRSQHPGLHLTTSTVHGTAVNELGAYAGPGVLIVVGDARHGRGSRWTLGVRLAGRDGRGGAVAVIPADLGDATRSGVVVGTDGSAASMAAIEFAAQEAERLGEELEIVHAWLVPAAWESAYDEATSDQRLLEEMHRDLLDESVEYARGLGARPTGRLEQGSAADVLAAIGTRASVLVVGGHGAGAVARFLLGSVSHSVLLTVTAPTIVVRTAS</sequence>
<dbReference type="EMBL" id="RHHB01000068">
    <property type="protein sequence ID" value="RNB43743.1"/>
    <property type="molecule type" value="Genomic_DNA"/>
</dbReference>
<dbReference type="AlphaFoldDB" id="A0A3M7ZXP3"/>
<dbReference type="SUPFAM" id="SSF52402">
    <property type="entry name" value="Adenine nucleotide alpha hydrolases-like"/>
    <property type="match status" value="2"/>
</dbReference>
<dbReference type="PANTHER" id="PTHR46268:SF6">
    <property type="entry name" value="UNIVERSAL STRESS PROTEIN UP12"/>
    <property type="match status" value="1"/>
</dbReference>
<comment type="similarity">
    <text evidence="1">Belongs to the universal stress protein A family.</text>
</comment>